<name>A0A0U3GKM1_9MICC</name>
<evidence type="ECO:0000256" key="1">
    <source>
        <dbReference type="SAM" id="SignalP"/>
    </source>
</evidence>
<dbReference type="SUPFAM" id="SSF50998">
    <property type="entry name" value="Quinoprotein alcohol dehydrogenase-like"/>
    <property type="match status" value="1"/>
</dbReference>
<dbReference type="AlphaFoldDB" id="A0A0U3GKM1"/>
<dbReference type="KEGG" id="psul:AU252_22865"/>
<feature type="signal peptide" evidence="1">
    <location>
        <begin position="1"/>
        <end position="25"/>
    </location>
</feature>
<evidence type="ECO:0000313" key="3">
    <source>
        <dbReference type="EMBL" id="ALV43659.1"/>
    </source>
</evidence>
<dbReference type="STRING" id="121292.AU252_00030"/>
<reference evidence="2 4" key="1">
    <citation type="submission" date="2015-12" db="EMBL/GenBank/DDBJ databases">
        <authorList>
            <person name="Shamseldin A."/>
            <person name="Moawad H."/>
            <person name="Abd El-Rahim W.M."/>
            <person name="Sadowsky M.J."/>
        </authorList>
    </citation>
    <scope>NUCLEOTIDE SEQUENCE [LARGE SCALE GENOMIC DNA]</scope>
    <source>
        <strain evidence="2 4">Ar51</strain>
    </source>
</reference>
<dbReference type="Proteomes" id="UP000065151">
    <property type="component" value="Chromosome"/>
</dbReference>
<dbReference type="InterPro" id="IPR011047">
    <property type="entry name" value="Quinoprotein_ADH-like_sf"/>
</dbReference>
<dbReference type="Pfam" id="PF20055">
    <property type="entry name" value="DUF6454"/>
    <property type="match status" value="1"/>
</dbReference>
<dbReference type="EMBL" id="CP013747">
    <property type="protein sequence ID" value="ALV39750.1"/>
    <property type="molecule type" value="Genomic_DNA"/>
</dbReference>
<feature type="chain" id="PRO_5014241048" evidence="1">
    <location>
        <begin position="26"/>
        <end position="315"/>
    </location>
</feature>
<dbReference type="RefSeq" id="WP_058928967.1">
    <property type="nucleotide sequence ID" value="NZ_CP013747.1"/>
</dbReference>
<gene>
    <name evidence="2" type="ORF">AU252_00030</name>
    <name evidence="3" type="ORF">AU252_22865</name>
</gene>
<evidence type="ECO:0000313" key="2">
    <source>
        <dbReference type="EMBL" id="ALV39750.1"/>
    </source>
</evidence>
<sequence length="315" mass="34193">MKMKRALAIAAVAAATLTAGTSAVATNGQTPKGLTAEAEAFTKVDRNTQWDQVQKLKLDFPTFHPQGMSLVGDKIFLSSVEILEPTVRYPSPVDGYDRTTGKGRGHVFVIDRQGKLLKDIVLGEDTIYHPGGTDFDGEKVWVPVAEYRPNSRSIVYTIDPDTYEVAEQFRQADHVGGVVADRKTHRISGVSWGSRKLFTWNSQGRLLGTQANPSHFIDYQDCEYAGAGHQLCSGVTGLKTADGKPFELGGLALTDITDGRIVHEVPFQKFSTAGHSVTRNPVALESDGGVLRLFAAPDDGEEVAGTELFVFEARP</sequence>
<dbReference type="KEGG" id="psul:AU252_00030"/>
<keyword evidence="1" id="KW-0732">Signal</keyword>
<dbReference type="InterPro" id="IPR046312">
    <property type="entry name" value="DUF6454"/>
</dbReference>
<organism evidence="2">
    <name type="scientific">Pseudarthrobacter sulfonivorans</name>
    <dbReference type="NCBI Taxonomy" id="121292"/>
    <lineage>
        <taxon>Bacteria</taxon>
        <taxon>Bacillati</taxon>
        <taxon>Actinomycetota</taxon>
        <taxon>Actinomycetes</taxon>
        <taxon>Micrococcales</taxon>
        <taxon>Micrococcaceae</taxon>
        <taxon>Pseudarthrobacter</taxon>
    </lineage>
</organism>
<evidence type="ECO:0000313" key="4">
    <source>
        <dbReference type="Proteomes" id="UP000065151"/>
    </source>
</evidence>
<accession>A0A0U3GKM1</accession>
<proteinExistence type="predicted"/>
<protein>
    <submittedName>
        <fullName evidence="2">Uncharacterized protein</fullName>
    </submittedName>
</protein>
<dbReference type="EMBL" id="CP013747">
    <property type="protein sequence ID" value="ALV43659.1"/>
    <property type="molecule type" value="Genomic_DNA"/>
</dbReference>